<dbReference type="InterPro" id="IPR003959">
    <property type="entry name" value="ATPase_AAA_core"/>
</dbReference>
<dbReference type="Proteomes" id="UP000076481">
    <property type="component" value="Unassembled WGS sequence"/>
</dbReference>
<comment type="caution">
    <text evidence="2">The sequence shown here is derived from an EMBL/GenBank/DDBJ whole genome shotgun (WGS) entry which is preliminary data.</text>
</comment>
<accession>A0A165MJ85</accession>
<dbReference type="PANTHER" id="PTHR40396:SF1">
    <property type="entry name" value="ATPASE AAA-TYPE CORE DOMAIN-CONTAINING PROTEIN"/>
    <property type="match status" value="1"/>
</dbReference>
<proteinExistence type="predicted"/>
<dbReference type="GO" id="GO:0005524">
    <property type="term" value="F:ATP binding"/>
    <property type="evidence" value="ECO:0007669"/>
    <property type="project" value="InterPro"/>
</dbReference>
<protein>
    <submittedName>
        <fullName evidence="2">Abortive infection protein</fullName>
    </submittedName>
</protein>
<dbReference type="PANTHER" id="PTHR40396">
    <property type="entry name" value="ATPASE-LIKE PROTEIN"/>
    <property type="match status" value="1"/>
</dbReference>
<evidence type="ECO:0000313" key="3">
    <source>
        <dbReference type="Proteomes" id="UP000076481"/>
    </source>
</evidence>
<dbReference type="OMA" id="QIWFVEK"/>
<dbReference type="SUPFAM" id="SSF52540">
    <property type="entry name" value="P-loop containing nucleoside triphosphate hydrolases"/>
    <property type="match status" value="1"/>
</dbReference>
<dbReference type="RefSeq" id="WP_011358615.1">
    <property type="nucleotide sequence ID" value="NZ_LVWG01000002.1"/>
</dbReference>
<dbReference type="AlphaFoldDB" id="A0A165MJ85"/>
<dbReference type="Gene3D" id="3.40.50.300">
    <property type="entry name" value="P-loop containing nucleotide triphosphate hydrolases"/>
    <property type="match status" value="1"/>
</dbReference>
<dbReference type="EMBL" id="LVWG01000002">
    <property type="protein sequence ID" value="KZK75311.1"/>
    <property type="molecule type" value="Genomic_DNA"/>
</dbReference>
<reference evidence="2 3" key="1">
    <citation type="submission" date="2016-03" db="EMBL/GenBank/DDBJ databases">
        <title>Speciation and ecological success in dimly lit waters: horizontal gene transfer in a green sulfur bacteria bloom unveiled by metagenomic assembly.</title>
        <authorList>
            <person name="Llorens-Mares T."/>
            <person name="Liu Z."/>
            <person name="Allen L.Z."/>
            <person name="Rusch D.B."/>
            <person name="Craig M.T."/>
            <person name="Dupont C.L."/>
            <person name="Bryant D.A."/>
            <person name="Casamayor E.O."/>
        </authorList>
    </citation>
    <scope>NUCLEOTIDE SEQUENCE [LARGE SCALE GENOMIC DNA]</scope>
    <source>
        <strain evidence="2">CIII</strain>
    </source>
</reference>
<gene>
    <name evidence="2" type="ORF">A3K90_09010</name>
</gene>
<dbReference type="GO" id="GO:0016887">
    <property type="term" value="F:ATP hydrolysis activity"/>
    <property type="evidence" value="ECO:0007669"/>
    <property type="project" value="InterPro"/>
</dbReference>
<evidence type="ECO:0000259" key="1">
    <source>
        <dbReference type="Pfam" id="PF13304"/>
    </source>
</evidence>
<dbReference type="Pfam" id="PF13304">
    <property type="entry name" value="AAA_21"/>
    <property type="match status" value="1"/>
</dbReference>
<evidence type="ECO:0000313" key="2">
    <source>
        <dbReference type="EMBL" id="KZK75311.1"/>
    </source>
</evidence>
<name>A0A165MJ85_PELLU</name>
<dbReference type="InterPro" id="IPR027417">
    <property type="entry name" value="P-loop_NTPase"/>
</dbReference>
<organism evidence="2 3">
    <name type="scientific">Pelodictyon luteolum</name>
    <dbReference type="NCBI Taxonomy" id="1100"/>
    <lineage>
        <taxon>Bacteria</taxon>
        <taxon>Pseudomonadati</taxon>
        <taxon>Chlorobiota</taxon>
        <taxon>Chlorobiia</taxon>
        <taxon>Chlorobiales</taxon>
        <taxon>Chlorobiaceae</taxon>
        <taxon>Chlorobium/Pelodictyon group</taxon>
        <taxon>Pelodictyon</taxon>
    </lineage>
</organism>
<feature type="domain" description="ATPase AAA-type core" evidence="1">
    <location>
        <begin position="48"/>
        <end position="344"/>
    </location>
</feature>
<sequence length="394" mass="44169">MLRSFTLENFQSFRDSVRISLELNGHPPEDGRSVGLADGTRLSKAVTIIGPNASGKTALLKSLVFVDWFVRHSFQAKPDEPIPLFAHFSRESEPSTFEVSFQLDGREWRYRLRASRERVYHESLYSRQTRSFSYVFVRDWSPGKKGYVVKQRQFGLLGKEAGKVRENASLISTAAQYEVPLALRLLSANVWSNVHAFGRLGADHNQLLLASDFYAGNANFKTRMAALLHEWDFGLIDVQIEKQAVRDEGGTVKEINVPFGVHRVGGREHRLMFLHESSGTQGAFVLLSRILPALQYGGLAVIDELEADLHPHMLAPLLDLFFSPATNPHHAQILFTSHSIEVLSLLHKAQVVLVEKDDEGVSDAWRLDSLKGVRADDNLYAKYMAGAYGAIPQL</sequence>